<dbReference type="Proteomes" id="UP001434737">
    <property type="component" value="Chromosome"/>
</dbReference>
<dbReference type="EMBL" id="CP145316">
    <property type="protein sequence ID" value="XAM17806.1"/>
    <property type="molecule type" value="Genomic_DNA"/>
</dbReference>
<evidence type="ECO:0000313" key="4">
    <source>
        <dbReference type="Proteomes" id="UP001434737"/>
    </source>
</evidence>
<reference evidence="3 4" key="1">
    <citation type="submission" date="2024-02" db="EMBL/GenBank/DDBJ databases">
        <title>Genome and pathogenicity analysis of Helicobacter mastomyrinus isolated from mice.</title>
        <authorList>
            <person name="Zhu L."/>
        </authorList>
    </citation>
    <scope>NUCLEOTIDE SEQUENCE [LARGE SCALE GENOMIC DNA]</scope>
    <source>
        <strain evidence="3 4">Hm-17</strain>
    </source>
</reference>
<evidence type="ECO:0000256" key="1">
    <source>
        <dbReference type="ARBA" id="ARBA00023186"/>
    </source>
</evidence>
<dbReference type="Gene3D" id="1.10.287.110">
    <property type="entry name" value="DnaJ domain"/>
    <property type="match status" value="1"/>
</dbReference>
<dbReference type="SMART" id="SM00271">
    <property type="entry name" value="DnaJ"/>
    <property type="match status" value="1"/>
</dbReference>
<organism evidence="3 4">
    <name type="scientific">Helicobacter mastomyrinus</name>
    <dbReference type="NCBI Taxonomy" id="287948"/>
    <lineage>
        <taxon>Bacteria</taxon>
        <taxon>Pseudomonadati</taxon>
        <taxon>Campylobacterota</taxon>
        <taxon>Epsilonproteobacteria</taxon>
        <taxon>Campylobacterales</taxon>
        <taxon>Helicobacteraceae</taxon>
        <taxon>Helicobacter</taxon>
    </lineage>
</organism>
<dbReference type="InterPro" id="IPR002939">
    <property type="entry name" value="DnaJ_C"/>
</dbReference>
<evidence type="ECO:0000313" key="3">
    <source>
        <dbReference type="EMBL" id="XAM17806.1"/>
    </source>
</evidence>
<keyword evidence="4" id="KW-1185">Reference proteome</keyword>
<gene>
    <name evidence="3" type="ORF">V3I05_08960</name>
</gene>
<dbReference type="Pfam" id="PF00226">
    <property type="entry name" value="DnaJ"/>
    <property type="match status" value="1"/>
</dbReference>
<accession>A0ABZ3F3V1</accession>
<dbReference type="CDD" id="cd06257">
    <property type="entry name" value="DnaJ"/>
    <property type="match status" value="1"/>
</dbReference>
<evidence type="ECO:0000259" key="2">
    <source>
        <dbReference type="PROSITE" id="PS50076"/>
    </source>
</evidence>
<protein>
    <submittedName>
        <fullName evidence="3">J domain-containing protein</fullName>
    </submittedName>
</protein>
<dbReference type="Pfam" id="PF01556">
    <property type="entry name" value="DnaJ_C"/>
    <property type="match status" value="1"/>
</dbReference>
<dbReference type="PANTHER" id="PTHR43096">
    <property type="entry name" value="DNAJ HOMOLOG 1, MITOCHONDRIAL-RELATED"/>
    <property type="match status" value="1"/>
</dbReference>
<keyword evidence="1" id="KW-0143">Chaperone</keyword>
<dbReference type="CDD" id="cd10747">
    <property type="entry name" value="DnaJ_C"/>
    <property type="match status" value="1"/>
</dbReference>
<dbReference type="PROSITE" id="PS00636">
    <property type="entry name" value="DNAJ_1"/>
    <property type="match status" value="1"/>
</dbReference>
<dbReference type="InterPro" id="IPR001623">
    <property type="entry name" value="DnaJ_domain"/>
</dbReference>
<dbReference type="PRINTS" id="PR00625">
    <property type="entry name" value="JDOMAIN"/>
</dbReference>
<dbReference type="InterPro" id="IPR008971">
    <property type="entry name" value="HSP40/DnaJ_pept-bd"/>
</dbReference>
<dbReference type="SUPFAM" id="SSF49493">
    <property type="entry name" value="HSP40/DnaJ peptide-binding domain"/>
    <property type="match status" value="2"/>
</dbReference>
<dbReference type="InterPro" id="IPR018253">
    <property type="entry name" value="DnaJ_domain_CS"/>
</dbReference>
<proteinExistence type="predicted"/>
<feature type="domain" description="J" evidence="2">
    <location>
        <begin position="4"/>
        <end position="68"/>
    </location>
</feature>
<dbReference type="InterPro" id="IPR036869">
    <property type="entry name" value="J_dom_sf"/>
</dbReference>
<sequence>MSKSLYDTLEVSENASIEDIKKAYRRLARKYHPDINKAPEAEEKFKEINAAYEVLSDENKKAQYDKFGDTMFGGQNFHDFSRAQGGNVNLDDILASIFGQGGFSAGNGSRFHFGGGNSGFSSFGSGDFGFSDFNTPSLDVQDSIQIPFESAALGSSYHYSGRSGSFDIKVPVGIKDGETIRLKGKGNTQNGRYGDLLLKVQISPSPEYEREGDDLSKNLDIPLKMALFGGKIALSTLYGDVTLTIPPNTKNNQKFRVKGKGIKNRKSGVIGDLYVKANIILPHTDSLSEELQNMLKAQLA</sequence>
<dbReference type="Gene3D" id="2.60.260.20">
    <property type="entry name" value="Urease metallochaperone UreE, N-terminal domain"/>
    <property type="match status" value="2"/>
</dbReference>
<name>A0ABZ3F3V1_9HELI</name>
<dbReference type="SUPFAM" id="SSF46565">
    <property type="entry name" value="Chaperone J-domain"/>
    <property type="match status" value="1"/>
</dbReference>
<dbReference type="PROSITE" id="PS50076">
    <property type="entry name" value="DNAJ_2"/>
    <property type="match status" value="1"/>
</dbReference>
<dbReference type="PANTHER" id="PTHR43096:SF52">
    <property type="entry name" value="DNAJ HOMOLOG 1, MITOCHONDRIAL-RELATED"/>
    <property type="match status" value="1"/>
</dbReference>
<dbReference type="RefSeq" id="WP_295701869.1">
    <property type="nucleotide sequence ID" value="NZ_CP145316.1"/>
</dbReference>